<dbReference type="PROSITE" id="PS00630">
    <property type="entry name" value="IMP_2"/>
    <property type="match status" value="1"/>
</dbReference>
<name>A0A9D7SAP9_9BACT</name>
<dbReference type="Gene3D" id="3.30.540.10">
    <property type="entry name" value="Fructose-1,6-Bisphosphatase, subunit A, domain 1"/>
    <property type="match status" value="1"/>
</dbReference>
<organism evidence="9 10">
    <name type="scientific">Candidatus Defluviibacterium haderslevense</name>
    <dbReference type="NCBI Taxonomy" id="2981993"/>
    <lineage>
        <taxon>Bacteria</taxon>
        <taxon>Pseudomonadati</taxon>
        <taxon>Bacteroidota</taxon>
        <taxon>Saprospiria</taxon>
        <taxon>Saprospirales</taxon>
        <taxon>Saprospiraceae</taxon>
        <taxon>Candidatus Defluviibacterium</taxon>
    </lineage>
</organism>
<evidence type="ECO:0000256" key="4">
    <source>
        <dbReference type="ARBA" id="ARBA00022723"/>
    </source>
</evidence>
<reference evidence="9 10" key="1">
    <citation type="submission" date="2020-10" db="EMBL/GenBank/DDBJ databases">
        <title>Connecting structure to function with the recovery of over 1000 high-quality activated sludge metagenome-assembled genomes encoding full-length rRNA genes using long-read sequencing.</title>
        <authorList>
            <person name="Singleton C.M."/>
            <person name="Petriglieri F."/>
            <person name="Kristensen J.M."/>
            <person name="Kirkegaard R.H."/>
            <person name="Michaelsen T.Y."/>
            <person name="Andersen M.H."/>
            <person name="Karst S.M."/>
            <person name="Dueholm M.S."/>
            <person name="Nielsen P.H."/>
            <person name="Albertsen M."/>
        </authorList>
    </citation>
    <scope>NUCLEOTIDE SEQUENCE [LARGE SCALE GENOMIC DNA]</scope>
    <source>
        <strain evidence="9">Ribe_18-Q3-R11-54_BAT3C.373</strain>
    </source>
</reference>
<dbReference type="GO" id="GO:0046854">
    <property type="term" value="P:phosphatidylinositol phosphate biosynthetic process"/>
    <property type="evidence" value="ECO:0007669"/>
    <property type="project" value="InterPro"/>
</dbReference>
<keyword evidence="4 7" id="KW-0479">Metal-binding</keyword>
<evidence type="ECO:0000313" key="9">
    <source>
        <dbReference type="EMBL" id="MBK9718501.1"/>
    </source>
</evidence>
<evidence type="ECO:0000256" key="2">
    <source>
        <dbReference type="ARBA" id="ARBA00001946"/>
    </source>
</evidence>
<feature type="binding site" evidence="7">
    <location>
        <position position="91"/>
    </location>
    <ligand>
        <name>Mg(2+)</name>
        <dbReference type="ChEBI" id="CHEBI:18420"/>
        <label>1</label>
        <note>catalytic</note>
    </ligand>
</feature>
<feature type="binding site" evidence="7">
    <location>
        <position position="218"/>
    </location>
    <ligand>
        <name>Mg(2+)</name>
        <dbReference type="ChEBI" id="CHEBI:18420"/>
        <label>1</label>
        <note>catalytic</note>
    </ligand>
</feature>
<dbReference type="Gene3D" id="3.40.190.80">
    <property type="match status" value="1"/>
</dbReference>
<dbReference type="InterPro" id="IPR020583">
    <property type="entry name" value="Inositol_monoP_metal-BS"/>
</dbReference>
<evidence type="ECO:0000256" key="1">
    <source>
        <dbReference type="ARBA" id="ARBA00001033"/>
    </source>
</evidence>
<dbReference type="GO" id="GO:0008934">
    <property type="term" value="F:inositol monophosphate 1-phosphatase activity"/>
    <property type="evidence" value="ECO:0007669"/>
    <property type="project" value="InterPro"/>
</dbReference>
<dbReference type="PROSITE" id="PS00629">
    <property type="entry name" value="IMP_1"/>
    <property type="match status" value="1"/>
</dbReference>
<dbReference type="InterPro" id="IPR020550">
    <property type="entry name" value="Inositol_monophosphatase_CS"/>
</dbReference>
<sequence>MNKQQLEQICAQVVISAKQAGAFIRDAIGQVKDDDIQEKELHSLVSYVDLNAEKMIVAFLRNVIPESNFITEEHTTTGDVNSNARYTWIIDPLDGTTNFLKGIPIFSVSIALMCEEELLVGVVYDIMSDVSYYAWAGGGAYQNGHSIHVSQVAHLNQAIIATGFPYARKKMEAIADLLLLILKEARGVRRLGSAAIDLAFTACGRFDGYYETQINAWDVAAGILIVREAGGQVSDFKGSGYPVFSTHILATNPQLYPQIMNLIKQVALN</sequence>
<dbReference type="PRINTS" id="PR00377">
    <property type="entry name" value="IMPHPHTASES"/>
</dbReference>
<evidence type="ECO:0000256" key="8">
    <source>
        <dbReference type="RuleBase" id="RU364068"/>
    </source>
</evidence>
<dbReference type="Proteomes" id="UP000808349">
    <property type="component" value="Unassembled WGS sequence"/>
</dbReference>
<dbReference type="GO" id="GO:0007165">
    <property type="term" value="P:signal transduction"/>
    <property type="evidence" value="ECO:0007669"/>
    <property type="project" value="TreeGrafter"/>
</dbReference>
<evidence type="ECO:0000256" key="6">
    <source>
        <dbReference type="ARBA" id="ARBA00022842"/>
    </source>
</evidence>
<dbReference type="CDD" id="cd01639">
    <property type="entry name" value="IMPase"/>
    <property type="match status" value="1"/>
</dbReference>
<gene>
    <name evidence="9" type="ORF">IPO85_13510</name>
</gene>
<comment type="similarity">
    <text evidence="3 8">Belongs to the inositol monophosphatase superfamily.</text>
</comment>
<comment type="catalytic activity">
    <reaction evidence="1 8">
        <text>a myo-inositol phosphate + H2O = myo-inositol + phosphate</text>
        <dbReference type="Rhea" id="RHEA:24056"/>
        <dbReference type="ChEBI" id="CHEBI:15377"/>
        <dbReference type="ChEBI" id="CHEBI:17268"/>
        <dbReference type="ChEBI" id="CHEBI:43474"/>
        <dbReference type="ChEBI" id="CHEBI:84139"/>
        <dbReference type="EC" id="3.1.3.25"/>
    </reaction>
</comment>
<feature type="binding site" evidence="7">
    <location>
        <position position="72"/>
    </location>
    <ligand>
        <name>Mg(2+)</name>
        <dbReference type="ChEBI" id="CHEBI:18420"/>
        <label>1</label>
        <note>catalytic</note>
    </ligand>
</feature>
<keyword evidence="6 7" id="KW-0460">Magnesium</keyword>
<dbReference type="SUPFAM" id="SSF56655">
    <property type="entry name" value="Carbohydrate phosphatase"/>
    <property type="match status" value="1"/>
</dbReference>
<dbReference type="AlphaFoldDB" id="A0A9D7SAP9"/>
<dbReference type="InterPro" id="IPR033942">
    <property type="entry name" value="IMPase"/>
</dbReference>
<dbReference type="GO" id="GO:0046872">
    <property type="term" value="F:metal ion binding"/>
    <property type="evidence" value="ECO:0007669"/>
    <property type="project" value="UniProtKB-KW"/>
</dbReference>
<accession>A0A9D7SAP9</accession>
<feature type="binding site" evidence="7">
    <location>
        <position position="93"/>
    </location>
    <ligand>
        <name>Mg(2+)</name>
        <dbReference type="ChEBI" id="CHEBI:18420"/>
        <label>2</label>
    </ligand>
</feature>
<dbReference type="EC" id="3.1.3.25" evidence="8"/>
<dbReference type="PANTHER" id="PTHR20854">
    <property type="entry name" value="INOSITOL MONOPHOSPHATASE"/>
    <property type="match status" value="1"/>
</dbReference>
<dbReference type="EMBL" id="JADKFW010000010">
    <property type="protein sequence ID" value="MBK9718501.1"/>
    <property type="molecule type" value="Genomic_DNA"/>
</dbReference>
<evidence type="ECO:0000256" key="5">
    <source>
        <dbReference type="ARBA" id="ARBA00022801"/>
    </source>
</evidence>
<proteinExistence type="inferred from homology"/>
<keyword evidence="5 8" id="KW-0378">Hydrolase</keyword>
<dbReference type="InterPro" id="IPR000760">
    <property type="entry name" value="Inositol_monophosphatase-like"/>
</dbReference>
<dbReference type="Pfam" id="PF00459">
    <property type="entry name" value="Inositol_P"/>
    <property type="match status" value="1"/>
</dbReference>
<comment type="caution">
    <text evidence="9">The sequence shown here is derived from an EMBL/GenBank/DDBJ whole genome shotgun (WGS) entry which is preliminary data.</text>
</comment>
<dbReference type="FunFam" id="3.40.190.80:FF:000002">
    <property type="entry name" value="Inositol-1-monophosphatase"/>
    <property type="match status" value="1"/>
</dbReference>
<dbReference type="FunFam" id="3.30.540.10:FF:000003">
    <property type="entry name" value="Inositol-1-monophosphatase"/>
    <property type="match status" value="1"/>
</dbReference>
<evidence type="ECO:0000313" key="10">
    <source>
        <dbReference type="Proteomes" id="UP000808349"/>
    </source>
</evidence>
<dbReference type="GO" id="GO:0006020">
    <property type="term" value="P:inositol metabolic process"/>
    <property type="evidence" value="ECO:0007669"/>
    <property type="project" value="TreeGrafter"/>
</dbReference>
<feature type="binding site" evidence="7">
    <location>
        <position position="94"/>
    </location>
    <ligand>
        <name>Mg(2+)</name>
        <dbReference type="ChEBI" id="CHEBI:18420"/>
        <label>1</label>
        <note>catalytic</note>
    </ligand>
</feature>
<comment type="cofactor">
    <cofactor evidence="2 7 8">
        <name>Mg(2+)</name>
        <dbReference type="ChEBI" id="CHEBI:18420"/>
    </cofactor>
</comment>
<evidence type="ECO:0000256" key="3">
    <source>
        <dbReference type="ARBA" id="ARBA00009759"/>
    </source>
</evidence>
<dbReference type="PANTHER" id="PTHR20854:SF4">
    <property type="entry name" value="INOSITOL-1-MONOPHOSPHATASE-RELATED"/>
    <property type="match status" value="1"/>
</dbReference>
<protein>
    <recommendedName>
        <fullName evidence="8">Inositol-1-monophosphatase</fullName>
        <ecNumber evidence="8">3.1.3.25</ecNumber>
    </recommendedName>
</protein>
<evidence type="ECO:0000256" key="7">
    <source>
        <dbReference type="PIRSR" id="PIRSR600760-2"/>
    </source>
</evidence>